<sequence length="171" mass="19004">MIQAWQLGRRAAALAALYSVTTFAAVAAEQAGFSNRCLRVPANQPWVATGITVSPDEFVCVAGEGLWSHGGQGVQQIYPYYGPEGWDRDVPQEEGSEILHIGALVGRIDDNFPFLIRQQFCFIPRVTGELRLSMDDAPGTHGNNEGYLRVRVVTWPVWNRPQRYTLRVACP</sequence>
<dbReference type="InterPro" id="IPR008979">
    <property type="entry name" value="Galactose-bd-like_sf"/>
</dbReference>
<dbReference type="AlphaFoldDB" id="A0A6I3T0K9"/>
<reference evidence="2" key="1">
    <citation type="journal article" date="2014" name="Int. J. Syst. Evol. Microbiol.">
        <title>Complete genome of a new Firmicutes species belonging to the dominant human colonic microbiota ('Ruminococcus bicirculans') reveals two chromosomes and a selective capacity to utilize plant glucans.</title>
        <authorList>
            <consortium name="NISC Comparative Sequencing Program"/>
            <person name="Wegmann U."/>
            <person name="Louis P."/>
            <person name="Goesmann A."/>
            <person name="Henrissat B."/>
            <person name="Duncan S.H."/>
            <person name="Flint H.J."/>
        </authorList>
    </citation>
    <scope>NUCLEOTIDE SEQUENCE</scope>
    <source>
        <strain evidence="2">CGMCC 1.15931</strain>
    </source>
</reference>
<dbReference type="Proteomes" id="UP000622638">
    <property type="component" value="Unassembled WGS sequence"/>
</dbReference>
<feature type="signal peptide" evidence="1">
    <location>
        <begin position="1"/>
        <end position="24"/>
    </location>
</feature>
<feature type="chain" id="PRO_5026060075" evidence="1">
    <location>
        <begin position="25"/>
        <end position="171"/>
    </location>
</feature>
<comment type="caution">
    <text evidence="3">The sequence shown here is derived from an EMBL/GenBank/DDBJ whole genome shotgun (WGS) entry which is preliminary data.</text>
</comment>
<protein>
    <submittedName>
        <fullName evidence="3">Uncharacterized protein</fullName>
    </submittedName>
</protein>
<keyword evidence="1" id="KW-0732">Signal</keyword>
<accession>A0A6I3T0K9</accession>
<evidence type="ECO:0000256" key="1">
    <source>
        <dbReference type="SAM" id="SignalP"/>
    </source>
</evidence>
<dbReference type="InterPro" id="IPR012905">
    <property type="entry name" value="PA-IL"/>
</dbReference>
<dbReference type="EMBL" id="WNKZ01000025">
    <property type="protein sequence ID" value="MTV53257.1"/>
    <property type="molecule type" value="Genomic_DNA"/>
</dbReference>
<dbReference type="OrthoDB" id="9787779at2"/>
<evidence type="ECO:0000313" key="4">
    <source>
        <dbReference type="Proteomes" id="UP000430634"/>
    </source>
</evidence>
<dbReference type="Proteomes" id="UP000430634">
    <property type="component" value="Unassembled WGS sequence"/>
</dbReference>
<dbReference type="EMBL" id="BMKG01000017">
    <property type="protein sequence ID" value="GGC13236.1"/>
    <property type="molecule type" value="Genomic_DNA"/>
</dbReference>
<gene>
    <name evidence="2" type="ORF">GCM10011572_38250</name>
    <name evidence="3" type="ORF">GM672_10985</name>
</gene>
<evidence type="ECO:0000313" key="2">
    <source>
        <dbReference type="EMBL" id="GGC13236.1"/>
    </source>
</evidence>
<dbReference type="RefSeq" id="WP_155470574.1">
    <property type="nucleotide sequence ID" value="NZ_BMKG01000017.1"/>
</dbReference>
<keyword evidence="5" id="KW-1185">Reference proteome</keyword>
<reference evidence="5" key="2">
    <citation type="journal article" date="2019" name="Int. J. Syst. Evol. Microbiol.">
        <title>The Global Catalogue of Microorganisms (GCM) 10K type strain sequencing project: providing services to taxonomists for standard genome sequencing and annotation.</title>
        <authorList>
            <consortium name="The Broad Institute Genomics Platform"/>
            <consortium name="The Broad Institute Genome Sequencing Center for Infectious Disease"/>
            <person name="Wu L."/>
            <person name="Ma J."/>
        </authorList>
    </citation>
    <scope>NUCLEOTIDE SEQUENCE [LARGE SCALE GENOMIC DNA]</scope>
    <source>
        <strain evidence="5">CGMCC 1.15931</strain>
    </source>
</reference>
<organism evidence="3 4">
    <name type="scientific">Pseudoduganella buxea</name>
    <dbReference type="NCBI Taxonomy" id="1949069"/>
    <lineage>
        <taxon>Bacteria</taxon>
        <taxon>Pseudomonadati</taxon>
        <taxon>Pseudomonadota</taxon>
        <taxon>Betaproteobacteria</taxon>
        <taxon>Burkholderiales</taxon>
        <taxon>Oxalobacteraceae</taxon>
        <taxon>Telluria group</taxon>
        <taxon>Pseudoduganella</taxon>
    </lineage>
</organism>
<evidence type="ECO:0000313" key="3">
    <source>
        <dbReference type="EMBL" id="MTV53257.1"/>
    </source>
</evidence>
<reference evidence="2" key="4">
    <citation type="submission" date="2024-05" db="EMBL/GenBank/DDBJ databases">
        <authorList>
            <person name="Sun Q."/>
            <person name="Zhou Y."/>
        </authorList>
    </citation>
    <scope>NUCLEOTIDE SEQUENCE</scope>
    <source>
        <strain evidence="2">CGMCC 1.15931</strain>
    </source>
</reference>
<dbReference type="Pfam" id="PF07828">
    <property type="entry name" value="PA-IL"/>
    <property type="match status" value="1"/>
</dbReference>
<dbReference type="Gene3D" id="2.60.120.430">
    <property type="entry name" value="Galactose-binding lectin"/>
    <property type="match status" value="1"/>
</dbReference>
<evidence type="ECO:0000313" key="5">
    <source>
        <dbReference type="Proteomes" id="UP000622638"/>
    </source>
</evidence>
<name>A0A6I3T0K9_9BURK</name>
<dbReference type="SUPFAM" id="SSF49785">
    <property type="entry name" value="Galactose-binding domain-like"/>
    <property type="match status" value="1"/>
</dbReference>
<proteinExistence type="predicted"/>
<reference evidence="3 4" key="3">
    <citation type="submission" date="2019-11" db="EMBL/GenBank/DDBJ databases">
        <title>Type strains purchased from KCTC, JCM and DSMZ.</title>
        <authorList>
            <person name="Lu H."/>
        </authorList>
    </citation>
    <scope>NUCLEOTIDE SEQUENCE [LARGE SCALE GENOMIC DNA]</scope>
    <source>
        <strain evidence="3 4">KCTC 52429</strain>
    </source>
</reference>